<name>A0A0B4S1S6_9FIRM</name>
<dbReference type="Proteomes" id="UP000031386">
    <property type="component" value="Chromosome"/>
</dbReference>
<reference evidence="1 2" key="1">
    <citation type="submission" date="2014-10" db="EMBL/GenBank/DDBJ databases">
        <title>Complete genome sequence of Parvimonas micra KCOM 1535 (= ChDC B708).</title>
        <authorList>
            <person name="Kook J.-K."/>
            <person name="Park S.-N."/>
            <person name="Lim Y.K."/>
            <person name="Roh H."/>
        </authorList>
    </citation>
    <scope>NUCLEOTIDE SEQUENCE [LARGE SCALE GENOMIC DNA]</scope>
    <source>
        <strain evidence="2">KCOM 1535 / ChDC B708</strain>
    </source>
</reference>
<dbReference type="AlphaFoldDB" id="A0A0B4S1S6"/>
<accession>A0A0B4S1S6</accession>
<evidence type="ECO:0000313" key="1">
    <source>
        <dbReference type="EMBL" id="AIZ36561.1"/>
    </source>
</evidence>
<protein>
    <submittedName>
        <fullName evidence="1">Mobilization protein</fullName>
    </submittedName>
</protein>
<dbReference type="OrthoDB" id="9804743at2"/>
<dbReference type="KEGG" id="pmic:NW74_04040"/>
<gene>
    <name evidence="1" type="ORF">NW74_04040</name>
</gene>
<dbReference type="EMBL" id="CP009761">
    <property type="protein sequence ID" value="AIZ36561.1"/>
    <property type="molecule type" value="Genomic_DNA"/>
</dbReference>
<sequence length="126" mass="14643">MSKTVSRKNNCTIHFMVNEEDMKELNRRFALTNFKNKREFYRDSIFKNRIISIDISGAFRKELRELSSLVSRNSANLNQIAKAVNSTGIIYKDDIESIKKALQGELLFLSEFREKVSDYIINEVVG</sequence>
<evidence type="ECO:0000313" key="2">
    <source>
        <dbReference type="Proteomes" id="UP000031386"/>
    </source>
</evidence>
<keyword evidence="2" id="KW-1185">Reference proteome</keyword>
<dbReference type="STRING" id="33033.NW74_04040"/>
<proteinExistence type="predicted"/>
<organism evidence="1 2">
    <name type="scientific">Parvimonas micra</name>
    <dbReference type="NCBI Taxonomy" id="33033"/>
    <lineage>
        <taxon>Bacteria</taxon>
        <taxon>Bacillati</taxon>
        <taxon>Bacillota</taxon>
        <taxon>Tissierellia</taxon>
        <taxon>Tissierellales</taxon>
        <taxon>Peptoniphilaceae</taxon>
        <taxon>Parvimonas</taxon>
    </lineage>
</organism>